<dbReference type="Proteomes" id="UP000233440">
    <property type="component" value="Unassembled WGS sequence"/>
</dbReference>
<dbReference type="OrthoDB" id="9812065at2"/>
<dbReference type="RefSeq" id="WP_101356008.1">
    <property type="nucleotide sequence ID" value="NZ_PIQO01000020.1"/>
</dbReference>
<evidence type="ECO:0000259" key="1">
    <source>
        <dbReference type="PROSITE" id="PS51677"/>
    </source>
</evidence>
<dbReference type="PROSITE" id="PS51677">
    <property type="entry name" value="NODB"/>
    <property type="match status" value="1"/>
</dbReference>
<dbReference type="PANTHER" id="PTHR10587">
    <property type="entry name" value="GLYCOSYL TRANSFERASE-RELATED"/>
    <property type="match status" value="1"/>
</dbReference>
<feature type="domain" description="NodB homology" evidence="1">
    <location>
        <begin position="47"/>
        <end position="229"/>
    </location>
</feature>
<organism evidence="2 3">
    <name type="scientific">Heyndrickxia camelliae</name>
    <dbReference type="NCBI Taxonomy" id="1707093"/>
    <lineage>
        <taxon>Bacteria</taxon>
        <taxon>Bacillati</taxon>
        <taxon>Bacillota</taxon>
        <taxon>Bacilli</taxon>
        <taxon>Bacillales</taxon>
        <taxon>Bacillaceae</taxon>
        <taxon>Heyndrickxia</taxon>
    </lineage>
</organism>
<gene>
    <name evidence="2" type="ORF">CWO92_20150</name>
</gene>
<reference evidence="2 3" key="1">
    <citation type="submission" date="2017-11" db="EMBL/GenBank/DDBJ databases">
        <title>Bacillus camelliae sp. nov., isolated from pu'er tea.</title>
        <authorList>
            <person name="Niu L."/>
        </authorList>
    </citation>
    <scope>NUCLEOTIDE SEQUENCE [LARGE SCALE GENOMIC DNA]</scope>
    <source>
        <strain evidence="2 3">7578-1</strain>
    </source>
</reference>
<protein>
    <submittedName>
        <fullName evidence="2">Chitooligosaccharide deacetylase</fullName>
    </submittedName>
</protein>
<proteinExistence type="predicted"/>
<name>A0A2N3LFL0_9BACI</name>
<dbReference type="InterPro" id="IPR011330">
    <property type="entry name" value="Glyco_hydro/deAcase_b/a-brl"/>
</dbReference>
<keyword evidence="3" id="KW-1185">Reference proteome</keyword>
<sequence length="251" mass="28816">MKKISIFLIIFFVMTLFNKEQVSSKSTLRFDFERTGDAIWNARTSKKMVALTFDDGPDPLYTPQILKLLKKYNAKATFFVIGEHVGEYPEIVRDEVKEGHEIANHTYSHNFIFTSSSKHLKQEMEKTEKIIKETTGISPAFFRPIGGYYNKRIIETAREAGYRVIIWTWNQDSKDWKEPGAAKIAKNILSDTMPGDIILMHDGGGDRSQTVKALEKILPQLKKAGFEMVTVSELLMKTEYDGVPFYPYIIK</sequence>
<comment type="caution">
    <text evidence="2">The sequence shown here is derived from an EMBL/GenBank/DDBJ whole genome shotgun (WGS) entry which is preliminary data.</text>
</comment>
<dbReference type="CDD" id="cd10917">
    <property type="entry name" value="CE4_NodB_like_6s_7s"/>
    <property type="match status" value="1"/>
</dbReference>
<dbReference type="EMBL" id="PIQO01000020">
    <property type="protein sequence ID" value="PKR83313.1"/>
    <property type="molecule type" value="Genomic_DNA"/>
</dbReference>
<dbReference type="AlphaFoldDB" id="A0A2N3LFL0"/>
<accession>A0A2N3LFL0</accession>
<dbReference type="GO" id="GO:0016810">
    <property type="term" value="F:hydrolase activity, acting on carbon-nitrogen (but not peptide) bonds"/>
    <property type="evidence" value="ECO:0007669"/>
    <property type="project" value="InterPro"/>
</dbReference>
<dbReference type="GO" id="GO:0005975">
    <property type="term" value="P:carbohydrate metabolic process"/>
    <property type="evidence" value="ECO:0007669"/>
    <property type="project" value="InterPro"/>
</dbReference>
<evidence type="ECO:0000313" key="3">
    <source>
        <dbReference type="Proteomes" id="UP000233440"/>
    </source>
</evidence>
<dbReference type="InterPro" id="IPR050248">
    <property type="entry name" value="Polysacc_deacetylase_ArnD"/>
</dbReference>
<evidence type="ECO:0000313" key="2">
    <source>
        <dbReference type="EMBL" id="PKR83313.1"/>
    </source>
</evidence>
<dbReference type="SUPFAM" id="SSF88713">
    <property type="entry name" value="Glycoside hydrolase/deacetylase"/>
    <property type="match status" value="1"/>
</dbReference>
<dbReference type="Pfam" id="PF01522">
    <property type="entry name" value="Polysacc_deac_1"/>
    <property type="match status" value="1"/>
</dbReference>
<dbReference type="Gene3D" id="3.20.20.370">
    <property type="entry name" value="Glycoside hydrolase/deacetylase"/>
    <property type="match status" value="1"/>
</dbReference>
<dbReference type="InterPro" id="IPR002509">
    <property type="entry name" value="NODB_dom"/>
</dbReference>